<keyword evidence="3" id="KW-1185">Reference proteome</keyword>
<organism evidence="2 3">
    <name type="scientific">Claviceps purpurea (strain 20.1)</name>
    <name type="common">Ergot fungus</name>
    <name type="synonym">Sphacelia segetum</name>
    <dbReference type="NCBI Taxonomy" id="1111077"/>
    <lineage>
        <taxon>Eukaryota</taxon>
        <taxon>Fungi</taxon>
        <taxon>Dikarya</taxon>
        <taxon>Ascomycota</taxon>
        <taxon>Pezizomycotina</taxon>
        <taxon>Sordariomycetes</taxon>
        <taxon>Hypocreomycetidae</taxon>
        <taxon>Hypocreales</taxon>
        <taxon>Clavicipitaceae</taxon>
        <taxon>Claviceps</taxon>
    </lineage>
</organism>
<reference evidence="2 3" key="1">
    <citation type="journal article" date="2013" name="PLoS Genet.">
        <title>Plant-symbiotic fungi as chemical engineers: Multi-genome analysis of the Clavicipitaceae reveals dynamics of alkaloid loci.</title>
        <authorList>
            <person name="Schardl C.L."/>
            <person name="Young C.A."/>
            <person name="Hesse U."/>
            <person name="Amyotte S.G."/>
            <person name="Andreeva K."/>
            <person name="Calie P.J."/>
            <person name="Fleetwood D.J."/>
            <person name="Haws D.C."/>
            <person name="Moore N."/>
            <person name="Oeser B."/>
            <person name="Panaccione D.G."/>
            <person name="Schweri K.K."/>
            <person name="Voisey C.R."/>
            <person name="Farman M.L."/>
            <person name="Jaromczyk J.W."/>
            <person name="Roe B.A."/>
            <person name="O'Sullivan D.M."/>
            <person name="Scott B."/>
            <person name="Tudzynski P."/>
            <person name="An Z."/>
            <person name="Arnaoudova E.G."/>
            <person name="Bullock C.T."/>
            <person name="Charlton N.D."/>
            <person name="Chen L."/>
            <person name="Cox M."/>
            <person name="Dinkins R.D."/>
            <person name="Florea S."/>
            <person name="Glenn A.E."/>
            <person name="Gordon A."/>
            <person name="Gueldener U."/>
            <person name="Harris D.R."/>
            <person name="Hollin W."/>
            <person name="Jaromczyk J."/>
            <person name="Johnson R.D."/>
            <person name="Khan A.K."/>
            <person name="Leistner E."/>
            <person name="Leuchtmann A."/>
            <person name="Li C."/>
            <person name="Liu J."/>
            <person name="Liu J."/>
            <person name="Liu M."/>
            <person name="Mace W."/>
            <person name="Machado C."/>
            <person name="Nagabhyru P."/>
            <person name="Pan J."/>
            <person name="Schmid J."/>
            <person name="Sugawara K."/>
            <person name="Steiner U."/>
            <person name="Takach J.E."/>
            <person name="Tanaka E."/>
            <person name="Webb J.S."/>
            <person name="Wilson E.V."/>
            <person name="Wiseman J.L."/>
            <person name="Yoshida R."/>
            <person name="Zeng Z."/>
        </authorList>
    </citation>
    <scope>NUCLEOTIDE SEQUENCE [LARGE SCALE GENOMIC DNA]</scope>
    <source>
        <strain evidence="2 3">20.1</strain>
    </source>
</reference>
<dbReference type="Proteomes" id="UP000016801">
    <property type="component" value="Unassembled WGS sequence"/>
</dbReference>
<dbReference type="OrthoDB" id="4964584at2759"/>
<dbReference type="AlphaFoldDB" id="M1W6U9"/>
<dbReference type="VEuPathDB" id="FungiDB:CPUR_08820"/>
<accession>M1W6U9</accession>
<gene>
    <name evidence="2" type="ORF">CPUR_08820</name>
</gene>
<dbReference type="EMBL" id="CAGA01000144">
    <property type="protein sequence ID" value="CCE34881.1"/>
    <property type="molecule type" value="Genomic_DNA"/>
</dbReference>
<name>M1W6U9_CLAP2</name>
<sequence length="102" mass="11701">MAWIDDSRREEENEYESAEQEHAANNYSFRHRSLRGIMKKVEARAAAEQLEDEVDDEYELQYNVWIERIVYVDCSGLATSGLSSCLELVSIYGMSAMESPAL</sequence>
<protein>
    <submittedName>
        <fullName evidence="2">Uncharacterized protein</fullName>
    </submittedName>
</protein>
<evidence type="ECO:0000313" key="3">
    <source>
        <dbReference type="Proteomes" id="UP000016801"/>
    </source>
</evidence>
<feature type="compositionally biased region" description="Basic and acidic residues" evidence="1">
    <location>
        <begin position="1"/>
        <end position="11"/>
    </location>
</feature>
<comment type="caution">
    <text evidence="2">The sequence shown here is derived from an EMBL/GenBank/DDBJ whole genome shotgun (WGS) entry which is preliminary data.</text>
</comment>
<proteinExistence type="predicted"/>
<feature type="region of interest" description="Disordered" evidence="1">
    <location>
        <begin position="1"/>
        <end position="22"/>
    </location>
</feature>
<evidence type="ECO:0000256" key="1">
    <source>
        <dbReference type="SAM" id="MobiDB-lite"/>
    </source>
</evidence>
<evidence type="ECO:0000313" key="2">
    <source>
        <dbReference type="EMBL" id="CCE34881.1"/>
    </source>
</evidence>
<dbReference type="HOGENOM" id="CLU_2277204_0_0_1"/>